<evidence type="ECO:0000259" key="4">
    <source>
        <dbReference type="SMART" id="SM00047"/>
    </source>
</evidence>
<feature type="domain" description="Mannosyl-glycoprotein endo-beta-N-acetylglucosamidase-like" evidence="4">
    <location>
        <begin position="102"/>
        <end position="250"/>
    </location>
</feature>
<gene>
    <name evidence="5" type="primary">atl_2</name>
    <name evidence="6" type="ORF">HNR41_001400</name>
    <name evidence="5" type="ORF">JEOCOQ751_00380</name>
</gene>
<reference evidence="6 8" key="2">
    <citation type="submission" date="2020-08" db="EMBL/GenBank/DDBJ databases">
        <title>Genomic Encyclopedia of Type Strains, Phase IV (KMG-IV): sequencing the most valuable type-strain genomes for metagenomic binning, comparative biology and taxonomic classification.</title>
        <authorList>
            <person name="Goeker M."/>
        </authorList>
    </citation>
    <scope>NUCLEOTIDE SEQUENCE [LARGE SCALE GENOMIC DNA]</scope>
    <source>
        <strain evidence="6 8">DSM 22419</strain>
    </source>
</reference>
<dbReference type="Proteomes" id="UP000545588">
    <property type="component" value="Unassembled WGS sequence"/>
</dbReference>
<dbReference type="AlphaFoldDB" id="A0A6V7R346"/>
<keyword evidence="8" id="KW-1185">Reference proteome</keyword>
<accession>A0A6V7R346</accession>
<evidence type="ECO:0000313" key="5">
    <source>
        <dbReference type="EMBL" id="CAD2071740.1"/>
    </source>
</evidence>
<dbReference type="InterPro" id="IPR002901">
    <property type="entry name" value="MGlyc_endo_b_GlcNAc-like_dom"/>
</dbReference>
<comment type="similarity">
    <text evidence="1">In the N-terminal section; belongs to the N-acetylmuramoyl-L-alanine amidase 2 family.</text>
</comment>
<reference evidence="5 7" key="1">
    <citation type="submission" date="2020-07" db="EMBL/GenBank/DDBJ databases">
        <authorList>
            <person name="Criscuolo A."/>
        </authorList>
    </citation>
    <scope>NUCLEOTIDE SEQUENCE [LARGE SCALE GENOMIC DNA]</scope>
    <source>
        <strain evidence="5">CIP111751</strain>
    </source>
</reference>
<dbReference type="PANTHER" id="PTHR33308">
    <property type="entry name" value="PEPTIDOGLYCAN HYDROLASE FLGJ"/>
    <property type="match status" value="1"/>
</dbReference>
<dbReference type="Proteomes" id="UP000534001">
    <property type="component" value="Unassembled WGS sequence"/>
</dbReference>
<evidence type="ECO:0000313" key="6">
    <source>
        <dbReference type="EMBL" id="MBB6423428.1"/>
    </source>
</evidence>
<dbReference type="Pfam" id="PF01832">
    <property type="entry name" value="Glucosaminidase"/>
    <property type="match status" value="1"/>
</dbReference>
<keyword evidence="3" id="KW-0812">Transmembrane</keyword>
<evidence type="ECO:0000256" key="2">
    <source>
        <dbReference type="ARBA" id="ARBA00022801"/>
    </source>
</evidence>
<organism evidence="5 7">
    <name type="scientific">Jeotgalicoccus coquinae</name>
    <dbReference type="NCBI Taxonomy" id="709509"/>
    <lineage>
        <taxon>Bacteria</taxon>
        <taxon>Bacillati</taxon>
        <taxon>Bacillota</taxon>
        <taxon>Bacilli</taxon>
        <taxon>Bacillales</taxon>
        <taxon>Staphylococcaceae</taxon>
        <taxon>Jeotgalicoccus</taxon>
    </lineage>
</organism>
<evidence type="ECO:0000313" key="8">
    <source>
        <dbReference type="Proteomes" id="UP000545588"/>
    </source>
</evidence>
<keyword evidence="2" id="KW-0378">Hydrolase</keyword>
<name>A0A6V7R346_9STAP</name>
<evidence type="ECO:0000313" key="7">
    <source>
        <dbReference type="Proteomes" id="UP000534001"/>
    </source>
</evidence>
<keyword evidence="3" id="KW-0472">Membrane</keyword>
<dbReference type="InterPro" id="IPR051056">
    <property type="entry name" value="Glycosyl_Hydrolase_73"/>
</dbReference>
<feature type="transmembrane region" description="Helical" evidence="3">
    <location>
        <begin position="7"/>
        <end position="26"/>
    </location>
</feature>
<dbReference type="GO" id="GO:0004040">
    <property type="term" value="F:amidase activity"/>
    <property type="evidence" value="ECO:0007669"/>
    <property type="project" value="InterPro"/>
</dbReference>
<dbReference type="PANTHER" id="PTHR33308:SF9">
    <property type="entry name" value="PEPTIDOGLYCAN HYDROLASE FLGJ"/>
    <property type="match status" value="1"/>
</dbReference>
<dbReference type="Gene3D" id="1.10.530.10">
    <property type="match status" value="1"/>
</dbReference>
<dbReference type="SMART" id="SM00047">
    <property type="entry name" value="LYZ2"/>
    <property type="match status" value="1"/>
</dbReference>
<evidence type="ECO:0000256" key="3">
    <source>
        <dbReference type="SAM" id="Phobius"/>
    </source>
</evidence>
<dbReference type="EMBL" id="CAJEWA010000004">
    <property type="protein sequence ID" value="CAD2071740.1"/>
    <property type="molecule type" value="Genomic_DNA"/>
</dbReference>
<dbReference type="EMBL" id="JACHFF010000002">
    <property type="protein sequence ID" value="MBB6423428.1"/>
    <property type="molecule type" value="Genomic_DNA"/>
</dbReference>
<comment type="caution">
    <text evidence="5">The sequence shown here is derived from an EMBL/GenBank/DDBJ whole genome shotgun (WGS) entry which is preliminary data.</text>
</comment>
<protein>
    <submittedName>
        <fullName evidence="6">Beta-N-acetylglucosaminidase</fullName>
    </submittedName>
    <submittedName>
        <fullName evidence="5">Bifunctional autolysin</fullName>
    </submittedName>
</protein>
<keyword evidence="3" id="KW-1133">Transmembrane helix</keyword>
<sequence>MEKIKENIPFILLIIVMALFTLAFFVSETSFFKTEEISTYTFEEAVSMQVNNNTGDVKLAGNVTEYADENDIKEAMTMESSNNFQFLPLDSQSDAGEDELNKLLDGKGILEGTGAAFIEAEQKHNINALYLISHALLETGHGQSELASGIEVEGTTYYNFFGIGAFDHDAIAEGSSYAQEADWSTPDAAITGGAEFIRTNYLDNGQNTLYRMRWNPENPGTHLYATDIEWAEKIASIMNSYYNSLGLEYDELETENYNNDKQPD</sequence>
<dbReference type="RefSeq" id="WP_184283077.1">
    <property type="nucleotide sequence ID" value="NZ_BMCO01000002.1"/>
</dbReference>
<proteinExistence type="inferred from homology"/>
<evidence type="ECO:0000256" key="1">
    <source>
        <dbReference type="ARBA" id="ARBA00006088"/>
    </source>
</evidence>